<feature type="domain" description="PA14" evidence="1">
    <location>
        <begin position="1"/>
        <end position="126"/>
    </location>
</feature>
<feature type="non-terminal residue" evidence="2">
    <location>
        <position position="1"/>
    </location>
</feature>
<evidence type="ECO:0000313" key="2">
    <source>
        <dbReference type="EMBL" id="GAH93822.1"/>
    </source>
</evidence>
<accession>X1JID0</accession>
<gene>
    <name evidence="2" type="ORF">S06H3_03734</name>
</gene>
<dbReference type="InterPro" id="IPR037524">
    <property type="entry name" value="PA14/GLEYA"/>
</dbReference>
<dbReference type="Pfam" id="PF07691">
    <property type="entry name" value="PA14"/>
    <property type="match status" value="1"/>
</dbReference>
<dbReference type="SMART" id="SM00758">
    <property type="entry name" value="PA14"/>
    <property type="match status" value="1"/>
</dbReference>
<protein>
    <recommendedName>
        <fullName evidence="1">PA14 domain-containing protein</fullName>
    </recommendedName>
</protein>
<dbReference type="AlphaFoldDB" id="X1JID0"/>
<dbReference type="InterPro" id="IPR011658">
    <property type="entry name" value="PA14_dom"/>
</dbReference>
<dbReference type="SUPFAM" id="SSF56988">
    <property type="entry name" value="Anthrax protective antigen"/>
    <property type="match status" value="1"/>
</dbReference>
<sequence>VKFDTLKCTVVDNVIDFDPFDDRLKEMTGNKDLCAVRWTGWVEARHSESYTFYTRTDDGVRLWVDGKLIIDRWVDQGASEYWNSVTLTAGTKYAIKIEYYEKRVGAVAQLSWSFLTGVDKVLSTSFT</sequence>
<dbReference type="Gene3D" id="3.90.182.10">
    <property type="entry name" value="Toxin - Anthrax Protective Antigen,domain 1"/>
    <property type="match status" value="1"/>
</dbReference>
<organism evidence="2">
    <name type="scientific">marine sediment metagenome</name>
    <dbReference type="NCBI Taxonomy" id="412755"/>
    <lineage>
        <taxon>unclassified sequences</taxon>
        <taxon>metagenomes</taxon>
        <taxon>ecological metagenomes</taxon>
    </lineage>
</organism>
<dbReference type="EMBL" id="BARV01001246">
    <property type="protein sequence ID" value="GAH93822.1"/>
    <property type="molecule type" value="Genomic_DNA"/>
</dbReference>
<name>X1JID0_9ZZZZ</name>
<evidence type="ECO:0000259" key="1">
    <source>
        <dbReference type="PROSITE" id="PS51820"/>
    </source>
</evidence>
<comment type="caution">
    <text evidence="2">The sequence shown here is derived from an EMBL/GenBank/DDBJ whole genome shotgun (WGS) entry which is preliminary data.</text>
</comment>
<dbReference type="PROSITE" id="PS51820">
    <property type="entry name" value="PA14"/>
    <property type="match status" value="1"/>
</dbReference>
<proteinExistence type="predicted"/>
<reference evidence="2" key="1">
    <citation type="journal article" date="2014" name="Front. Microbiol.">
        <title>High frequency of phylogenetically diverse reductive dehalogenase-homologous genes in deep subseafloor sedimentary metagenomes.</title>
        <authorList>
            <person name="Kawai M."/>
            <person name="Futagami T."/>
            <person name="Toyoda A."/>
            <person name="Takaki Y."/>
            <person name="Nishi S."/>
            <person name="Hori S."/>
            <person name="Arai W."/>
            <person name="Tsubouchi T."/>
            <person name="Morono Y."/>
            <person name="Uchiyama I."/>
            <person name="Ito T."/>
            <person name="Fujiyama A."/>
            <person name="Inagaki F."/>
            <person name="Takami H."/>
        </authorList>
    </citation>
    <scope>NUCLEOTIDE SEQUENCE</scope>
    <source>
        <strain evidence="2">Expedition CK06-06</strain>
    </source>
</reference>